<keyword evidence="3" id="KW-0560">Oxidoreductase</keyword>
<dbReference type="PANTHER" id="PTHR43490:SF99">
    <property type="entry name" value="SHORT-CHAIN DEHYDROGENASE_REDUCTASE"/>
    <property type="match status" value="1"/>
</dbReference>
<dbReference type="PRINTS" id="PR00081">
    <property type="entry name" value="GDHRDH"/>
</dbReference>
<dbReference type="InterPro" id="IPR036291">
    <property type="entry name" value="NAD(P)-bd_dom_sf"/>
</dbReference>
<evidence type="ECO:0000313" key="6">
    <source>
        <dbReference type="Proteomes" id="UP000175994"/>
    </source>
</evidence>
<dbReference type="PRINTS" id="PR00080">
    <property type="entry name" value="SDRFAMILY"/>
</dbReference>
<dbReference type="RefSeq" id="WP_070183698.1">
    <property type="nucleotide sequence ID" value="NZ_LXLI01000018.1"/>
</dbReference>
<evidence type="ECO:0000256" key="4">
    <source>
        <dbReference type="RuleBase" id="RU000363"/>
    </source>
</evidence>
<comment type="similarity">
    <text evidence="1 4">Belongs to the short-chain dehydrogenases/reductases (SDR) family.</text>
</comment>
<evidence type="ECO:0000313" key="5">
    <source>
        <dbReference type="EMBL" id="OFC94243.1"/>
    </source>
</evidence>
<keyword evidence="2" id="KW-0521">NADP</keyword>
<name>A0A9X5N5U4_BACTU</name>
<gene>
    <name evidence="5" type="ORF">BTGOE4_17580</name>
</gene>
<dbReference type="InterPro" id="IPR002347">
    <property type="entry name" value="SDR_fam"/>
</dbReference>
<proteinExistence type="inferred from homology"/>
<accession>A0A9X5N5U4</accession>
<evidence type="ECO:0000256" key="2">
    <source>
        <dbReference type="ARBA" id="ARBA00022857"/>
    </source>
</evidence>
<organism evidence="5 6">
    <name type="scientific">Bacillus thuringiensis</name>
    <dbReference type="NCBI Taxonomy" id="1428"/>
    <lineage>
        <taxon>Bacteria</taxon>
        <taxon>Bacillati</taxon>
        <taxon>Bacillota</taxon>
        <taxon>Bacilli</taxon>
        <taxon>Bacillales</taxon>
        <taxon>Bacillaceae</taxon>
        <taxon>Bacillus</taxon>
        <taxon>Bacillus cereus group</taxon>
    </lineage>
</organism>
<protein>
    <submittedName>
        <fullName evidence="5">Short chain dehydrogenase</fullName>
    </submittedName>
</protein>
<comment type="caution">
    <text evidence="5">The sequence shown here is derived from an EMBL/GenBank/DDBJ whole genome shotgun (WGS) entry which is preliminary data.</text>
</comment>
<reference evidence="5 6" key="1">
    <citation type="submission" date="2016-04" db="EMBL/GenBank/DDBJ databases">
        <title>Bacillus thuringiensis and Bacillus weihenstephanensis as novel biocontrol agents of wilt causing Verticillium species.</title>
        <authorList>
            <person name="Hollensteiner J."/>
            <person name="Wemheuer F."/>
            <person name="Harting R."/>
            <person name="Kolarzyk A."/>
            <person name="Diaz-Valerio S."/>
            <person name="Poehlein A."/>
            <person name="Brzuszkiewicz E."/>
            <person name="Nesemann K."/>
            <person name="Braus-Stromeyer S."/>
            <person name="Braus G."/>
            <person name="Daniel R."/>
            <person name="Liesegang H."/>
        </authorList>
    </citation>
    <scope>NUCLEOTIDE SEQUENCE [LARGE SCALE GENOMIC DNA]</scope>
    <source>
        <strain evidence="5 6">GOE4</strain>
    </source>
</reference>
<dbReference type="EMBL" id="LXLI01000018">
    <property type="protein sequence ID" value="OFC94243.1"/>
    <property type="molecule type" value="Genomic_DNA"/>
</dbReference>
<evidence type="ECO:0000256" key="1">
    <source>
        <dbReference type="ARBA" id="ARBA00006484"/>
    </source>
</evidence>
<evidence type="ECO:0000256" key="3">
    <source>
        <dbReference type="ARBA" id="ARBA00023002"/>
    </source>
</evidence>
<dbReference type="AlphaFoldDB" id="A0A9X5N5U4"/>
<dbReference type="PANTHER" id="PTHR43490">
    <property type="entry name" value="(+)-NEOMENTHOL DEHYDROGENASE"/>
    <property type="match status" value="1"/>
</dbReference>
<sequence length="237" mass="26055">MKKYAFITGANKGIGYELVRQLAEKDYHVFLGARNEQLGQQAVESLNVSNVSYIQVDISNSQSIQEATKKIYETTDYLHLLINNAGIALDFNVLPSELNIETLRQGFEVNFFGTFQMMQAFLPLLKNSSNGKIINVTTDMASLTMFANGETHPINTLGYNSSKTAINALTLAFSKEFATNGPEVFGVTPGFTTTDLNGNSPGGHTTTESAKIIIKYALSETNYNGKILNKDGIIPWY</sequence>
<dbReference type="Gene3D" id="3.40.50.720">
    <property type="entry name" value="NAD(P)-binding Rossmann-like Domain"/>
    <property type="match status" value="1"/>
</dbReference>
<dbReference type="Proteomes" id="UP000175994">
    <property type="component" value="Unassembled WGS sequence"/>
</dbReference>
<dbReference type="SUPFAM" id="SSF51735">
    <property type="entry name" value="NAD(P)-binding Rossmann-fold domains"/>
    <property type="match status" value="1"/>
</dbReference>
<dbReference type="Pfam" id="PF00106">
    <property type="entry name" value="adh_short"/>
    <property type="match status" value="1"/>
</dbReference>
<dbReference type="GO" id="GO:0016491">
    <property type="term" value="F:oxidoreductase activity"/>
    <property type="evidence" value="ECO:0007669"/>
    <property type="project" value="UniProtKB-KW"/>
</dbReference>